<comment type="cofactor">
    <cofactor evidence="10">
        <name>Zn(2+)</name>
        <dbReference type="ChEBI" id="CHEBI:29105"/>
    </cofactor>
    <text evidence="10">Binds 1 zinc ion per subunit.</text>
</comment>
<comment type="caution">
    <text evidence="14">The sequence shown here is derived from an EMBL/GenBank/DDBJ whole genome shotgun (WGS) entry which is preliminary data.</text>
</comment>
<dbReference type="GO" id="GO:0005829">
    <property type="term" value="C:cytosol"/>
    <property type="evidence" value="ECO:0007669"/>
    <property type="project" value="TreeGrafter"/>
</dbReference>
<dbReference type="CDD" id="cd07011">
    <property type="entry name" value="cupin_PMI_type_I_N"/>
    <property type="match status" value="1"/>
</dbReference>
<dbReference type="InterPro" id="IPR046458">
    <property type="entry name" value="PMI_typeI_hel"/>
</dbReference>
<dbReference type="SUPFAM" id="SSF51182">
    <property type="entry name" value="RmlC-like cupins"/>
    <property type="match status" value="1"/>
</dbReference>
<reference evidence="14 15" key="1">
    <citation type="submission" date="2018-09" db="EMBL/GenBank/DDBJ databases">
        <authorList>
            <person name="Wang Z."/>
        </authorList>
    </citation>
    <scope>NUCLEOTIDE SEQUENCE [LARGE SCALE GENOMIC DNA]</scope>
    <source>
        <strain evidence="14 15">ALS 81</strain>
    </source>
</reference>
<dbReference type="Proteomes" id="UP000286482">
    <property type="component" value="Unassembled WGS sequence"/>
</dbReference>
<evidence type="ECO:0000256" key="1">
    <source>
        <dbReference type="ARBA" id="ARBA00000757"/>
    </source>
</evidence>
<evidence type="ECO:0000259" key="13">
    <source>
        <dbReference type="Pfam" id="PF21621"/>
    </source>
</evidence>
<keyword evidence="5 10" id="KW-0862">Zinc</keyword>
<feature type="binding site" evidence="10">
    <location>
        <position position="140"/>
    </location>
    <ligand>
        <name>Zn(2+)</name>
        <dbReference type="ChEBI" id="CHEBI:29105"/>
    </ligand>
</feature>
<dbReference type="InterPro" id="IPR018050">
    <property type="entry name" value="Pmannose_isomerase-type1_CS"/>
</dbReference>
<dbReference type="InterPro" id="IPR016305">
    <property type="entry name" value="Mannose-6-P_Isomerase"/>
</dbReference>
<organism evidence="14 15">
    <name type="scientific">Alginatibacterium sediminis</name>
    <dbReference type="NCBI Taxonomy" id="2164068"/>
    <lineage>
        <taxon>Bacteria</taxon>
        <taxon>Pseudomonadati</taxon>
        <taxon>Pseudomonadota</taxon>
        <taxon>Gammaproteobacteria</taxon>
        <taxon>Alteromonadales</taxon>
        <taxon>Alteromonadaceae</taxon>
        <taxon>Alginatibacterium</taxon>
    </lineage>
</organism>
<dbReference type="Pfam" id="PF20512">
    <property type="entry name" value="PMI_typeI_hel"/>
    <property type="match status" value="1"/>
</dbReference>
<feature type="binding site" evidence="10">
    <location>
        <position position="105"/>
    </location>
    <ligand>
        <name>Zn(2+)</name>
        <dbReference type="ChEBI" id="CHEBI:29105"/>
    </ligand>
</feature>
<protein>
    <recommendedName>
        <fullName evidence="3">mannose-6-phosphate isomerase</fullName>
        <ecNumber evidence="3">5.3.1.8</ecNumber>
    </recommendedName>
    <alternativeName>
        <fullName evidence="7">Phosphohexomutase</fullName>
    </alternativeName>
    <alternativeName>
        <fullName evidence="8">Phosphomannose isomerase</fullName>
    </alternativeName>
</protein>
<keyword evidence="15" id="KW-1185">Reference proteome</keyword>
<feature type="domain" description="Phosphomannose isomerase type I helical insertion" evidence="12">
    <location>
        <begin position="182"/>
        <end position="245"/>
    </location>
</feature>
<dbReference type="NCBIfam" id="TIGR00218">
    <property type="entry name" value="manA"/>
    <property type="match status" value="1"/>
</dbReference>
<evidence type="ECO:0000256" key="7">
    <source>
        <dbReference type="ARBA" id="ARBA00029741"/>
    </source>
</evidence>
<dbReference type="InterPro" id="IPR001250">
    <property type="entry name" value="Man6P_Isoase-1"/>
</dbReference>
<dbReference type="GO" id="GO:0009298">
    <property type="term" value="P:GDP-mannose biosynthetic process"/>
    <property type="evidence" value="ECO:0007669"/>
    <property type="project" value="InterPro"/>
</dbReference>
<evidence type="ECO:0000256" key="4">
    <source>
        <dbReference type="ARBA" id="ARBA00022723"/>
    </source>
</evidence>
<feature type="binding site" evidence="10">
    <location>
        <position position="264"/>
    </location>
    <ligand>
        <name>Zn(2+)</name>
        <dbReference type="ChEBI" id="CHEBI:29105"/>
    </ligand>
</feature>
<dbReference type="GO" id="GO:0004476">
    <property type="term" value="F:mannose-6-phosphate isomerase activity"/>
    <property type="evidence" value="ECO:0007669"/>
    <property type="project" value="UniProtKB-EC"/>
</dbReference>
<evidence type="ECO:0000256" key="2">
    <source>
        <dbReference type="ARBA" id="ARBA00010772"/>
    </source>
</evidence>
<dbReference type="InterPro" id="IPR011051">
    <property type="entry name" value="RmlC_Cupin_sf"/>
</dbReference>
<comment type="similarity">
    <text evidence="2">Belongs to the mannose-6-phosphate isomerase type 1 family.</text>
</comment>
<dbReference type="PANTHER" id="PTHR10309:SF0">
    <property type="entry name" value="MANNOSE-6-PHOSPHATE ISOMERASE"/>
    <property type="match status" value="1"/>
</dbReference>
<dbReference type="Pfam" id="PF20511">
    <property type="entry name" value="PMI_typeI_cat"/>
    <property type="match status" value="1"/>
</dbReference>
<evidence type="ECO:0000256" key="3">
    <source>
        <dbReference type="ARBA" id="ARBA00011956"/>
    </source>
</evidence>
<dbReference type="Pfam" id="PF21621">
    <property type="entry name" value="MPI_cupin_dom"/>
    <property type="match status" value="1"/>
</dbReference>
<accession>A0A420EHB6</accession>
<dbReference type="Gene3D" id="1.10.441.10">
    <property type="entry name" value="Phosphomannose Isomerase, domain 2"/>
    <property type="match status" value="1"/>
</dbReference>
<dbReference type="PROSITE" id="PS00965">
    <property type="entry name" value="PMI_I_1"/>
    <property type="match status" value="1"/>
</dbReference>
<dbReference type="InterPro" id="IPR014710">
    <property type="entry name" value="RmlC-like_jellyroll"/>
</dbReference>
<feature type="domain" description="Mannose-6-phosphate isomerase cupin" evidence="13">
    <location>
        <begin position="323"/>
        <end position="398"/>
    </location>
</feature>
<feature type="binding site" evidence="10">
    <location>
        <position position="103"/>
    </location>
    <ligand>
        <name>Zn(2+)</name>
        <dbReference type="ChEBI" id="CHEBI:29105"/>
    </ligand>
</feature>
<dbReference type="PRINTS" id="PR00714">
    <property type="entry name" value="MAN6PISMRASE"/>
</dbReference>
<dbReference type="EMBL" id="RAQO01000004">
    <property type="protein sequence ID" value="RKF20073.1"/>
    <property type="molecule type" value="Genomic_DNA"/>
</dbReference>
<dbReference type="AlphaFoldDB" id="A0A420EHB6"/>
<feature type="domain" description="Phosphomannose isomerase type I catalytic" evidence="11">
    <location>
        <begin position="10"/>
        <end position="156"/>
    </location>
</feature>
<dbReference type="GO" id="GO:0008270">
    <property type="term" value="F:zinc ion binding"/>
    <property type="evidence" value="ECO:0007669"/>
    <property type="project" value="InterPro"/>
</dbReference>
<comment type="catalytic activity">
    <reaction evidence="1">
        <text>D-mannose 6-phosphate = D-fructose 6-phosphate</text>
        <dbReference type="Rhea" id="RHEA:12356"/>
        <dbReference type="ChEBI" id="CHEBI:58735"/>
        <dbReference type="ChEBI" id="CHEBI:61527"/>
        <dbReference type="EC" id="5.3.1.8"/>
    </reaction>
</comment>
<dbReference type="InterPro" id="IPR046457">
    <property type="entry name" value="PMI_typeI_cat"/>
</dbReference>
<name>A0A420EHB6_9ALTE</name>
<dbReference type="Gene3D" id="2.60.120.10">
    <property type="entry name" value="Jelly Rolls"/>
    <property type="match status" value="2"/>
</dbReference>
<dbReference type="RefSeq" id="WP_120354077.1">
    <property type="nucleotide sequence ID" value="NZ_RAQO01000004.1"/>
</dbReference>
<evidence type="ECO:0000256" key="8">
    <source>
        <dbReference type="ARBA" id="ARBA00030762"/>
    </source>
</evidence>
<dbReference type="GO" id="GO:0005975">
    <property type="term" value="P:carbohydrate metabolic process"/>
    <property type="evidence" value="ECO:0007669"/>
    <property type="project" value="InterPro"/>
</dbReference>
<feature type="active site" evidence="9">
    <location>
        <position position="283"/>
    </location>
</feature>
<dbReference type="PANTHER" id="PTHR10309">
    <property type="entry name" value="MANNOSE-6-PHOSPHATE ISOMERASE"/>
    <property type="match status" value="1"/>
</dbReference>
<keyword evidence="4 10" id="KW-0479">Metal-binding</keyword>
<keyword evidence="6 14" id="KW-0413">Isomerase</keyword>
<evidence type="ECO:0000259" key="12">
    <source>
        <dbReference type="Pfam" id="PF20512"/>
    </source>
</evidence>
<evidence type="ECO:0000313" key="15">
    <source>
        <dbReference type="Proteomes" id="UP000286482"/>
    </source>
</evidence>
<evidence type="ECO:0000256" key="5">
    <source>
        <dbReference type="ARBA" id="ARBA00022833"/>
    </source>
</evidence>
<evidence type="ECO:0000256" key="10">
    <source>
        <dbReference type="PIRSR" id="PIRSR001480-2"/>
    </source>
</evidence>
<dbReference type="PROSITE" id="PS00966">
    <property type="entry name" value="PMI_I_2"/>
    <property type="match status" value="1"/>
</dbReference>
<evidence type="ECO:0000256" key="6">
    <source>
        <dbReference type="ARBA" id="ARBA00023235"/>
    </source>
</evidence>
<evidence type="ECO:0000259" key="11">
    <source>
        <dbReference type="Pfam" id="PF20511"/>
    </source>
</evidence>
<dbReference type="EC" id="5.3.1.8" evidence="3"/>
<dbReference type="PIRSF" id="PIRSF001480">
    <property type="entry name" value="Mannose-6-phosphate_isomerase"/>
    <property type="match status" value="1"/>
</dbReference>
<evidence type="ECO:0000256" key="9">
    <source>
        <dbReference type="PIRSR" id="PIRSR001480-1"/>
    </source>
</evidence>
<gene>
    <name evidence="14" type="primary">manA</name>
    <name evidence="14" type="ORF">DBZ36_06385</name>
</gene>
<dbReference type="InterPro" id="IPR049071">
    <property type="entry name" value="MPI_cupin_dom"/>
</dbReference>
<sequence>MPEIKHPFFLMSNPIQDFAWGSYDSMQNLFGFKNPEHKPQAELWMGAHPNGCSGIVVKGIPTKLSDFIHTKPQSILGKRTADNFGELPYLFKVLAARTALSIQVHPSKQQAIDGFAKENQAGIALNASNRNYRDDNHKPELVYALTHYQAMNGFKQAHQIIDVFTSLDSKVTNGLLAAYVANQTEAGLQQFFVAMLALEGQQKQLALSDLLTYAQSRADNEVFELVSKLAQSYPNDIGAFSPLFLNVLTLKPGEAMYLDACTPHAYVEGTGLEIMANSDNVLRAGLTPKHIDINELSDCTRFAAIKDSDLLSTALVSEEGDLYPVPVPDFKFSVANLSECSVNVQSDCAQIVFCIDSECQLSTVDDQTLTLQAGQSAFIPAYVRKFAMTGKGRIARAYS</sequence>
<proteinExistence type="inferred from homology"/>
<evidence type="ECO:0000313" key="14">
    <source>
        <dbReference type="EMBL" id="RKF20073.1"/>
    </source>
</evidence>